<reference evidence="2" key="1">
    <citation type="submission" date="2018-04" db="EMBL/GenBank/DDBJ databases">
        <authorList>
            <person name="Cornet L."/>
        </authorList>
    </citation>
    <scope>NUCLEOTIDE SEQUENCE [LARGE SCALE GENOMIC DNA]</scope>
</reference>
<dbReference type="AlphaFoldDB" id="A0A2W4UCX2"/>
<name>A0A2W4UCX2_9CYAN</name>
<comment type="caution">
    <text evidence="1">The sequence shown here is derived from an EMBL/GenBank/DDBJ whole genome shotgun (WGS) entry which is preliminary data.</text>
</comment>
<evidence type="ECO:0000313" key="2">
    <source>
        <dbReference type="Proteomes" id="UP000249354"/>
    </source>
</evidence>
<reference evidence="1 2" key="2">
    <citation type="submission" date="2018-06" db="EMBL/GenBank/DDBJ databases">
        <title>Metagenomic assembly of (sub)arctic Cyanobacteria and their associated microbiome from non-axenic cultures.</title>
        <authorList>
            <person name="Baurain D."/>
        </authorList>
    </citation>
    <scope>NUCLEOTIDE SEQUENCE [LARGE SCALE GENOMIC DNA]</scope>
    <source>
        <strain evidence="1">ULC129bin1</strain>
    </source>
</reference>
<evidence type="ECO:0000313" key="1">
    <source>
        <dbReference type="EMBL" id="PZO16870.1"/>
    </source>
</evidence>
<dbReference type="Proteomes" id="UP000249354">
    <property type="component" value="Unassembled WGS sequence"/>
</dbReference>
<accession>A0A2W4UCX2</accession>
<gene>
    <name evidence="1" type="ORF">DCF25_11795</name>
</gene>
<dbReference type="EMBL" id="QBMC01000074">
    <property type="protein sequence ID" value="PZO16870.1"/>
    <property type="molecule type" value="Genomic_DNA"/>
</dbReference>
<protein>
    <submittedName>
        <fullName evidence="1">Uncharacterized protein</fullName>
    </submittedName>
</protein>
<proteinExistence type="predicted"/>
<sequence length="78" mass="8578">MPNPKPVQSELLKQRRFQRAVVQESCVPKDIALAGRAISVKLPAEVDQAVRSLGKQKAAWLREVICSAALQDGLIDKL</sequence>
<organism evidence="1 2">
    <name type="scientific">Leptolyngbya foveolarum</name>
    <dbReference type="NCBI Taxonomy" id="47253"/>
    <lineage>
        <taxon>Bacteria</taxon>
        <taxon>Bacillati</taxon>
        <taxon>Cyanobacteriota</taxon>
        <taxon>Cyanophyceae</taxon>
        <taxon>Leptolyngbyales</taxon>
        <taxon>Leptolyngbyaceae</taxon>
        <taxon>Leptolyngbya group</taxon>
        <taxon>Leptolyngbya</taxon>
    </lineage>
</organism>